<proteinExistence type="inferred from homology"/>
<keyword evidence="3" id="KW-0255">Endonuclease</keyword>
<dbReference type="AlphaFoldDB" id="A0A1B0AEW0"/>
<accession>A0A1B0AEW0</accession>
<dbReference type="GO" id="GO:0046872">
    <property type="term" value="F:metal ion binding"/>
    <property type="evidence" value="ECO:0007669"/>
    <property type="project" value="InterPro"/>
</dbReference>
<dbReference type="PANTHER" id="PTHR13966">
    <property type="entry name" value="ENDONUCLEASE RELATED"/>
    <property type="match status" value="1"/>
</dbReference>
<sequence length="399" mass="46507">MRLLGIAVAFAFINIATTQCILSMPDDINGLNAPVILVMNVPSKGYKLFQPIAKQTHFPDESKIKLICTNEDNFLKMSRGNQLTLTCTDGEFLDASGAKREIRAISCEKLPTYVIKKTTERCAVYFFIYHVGYEIDSRFYGPIYKICYGDNNPAGFYTHHIINGQALKYKLSRGSKFYTSLITTKFMAEELDDLYYLQSQLKVFKYLNHNGRSIVNDFNYFVEGRLTPDTDMITFYEKLCTYDYANVIPQFRTVRDGNVLLVEKRLRDLAMKQNLKLDVYSGYFQTLKMNLEGQDKYIYLDNQAEHPEHPVPQYIYKFAFDKLNNSGLVFVILNDPYSARSGKLMKEFCKNVCEEANVKTRRFRLRKNGYTTCCRYSDFKRKIRILPETIEVKHILKWY</sequence>
<keyword evidence="7" id="KW-1185">Reference proteome</keyword>
<evidence type="ECO:0000313" key="6">
    <source>
        <dbReference type="EnsemblMetazoa" id="GPAI043487-PA"/>
    </source>
</evidence>
<dbReference type="Proteomes" id="UP000092445">
    <property type="component" value="Unassembled WGS sequence"/>
</dbReference>
<feature type="signal peptide" evidence="4">
    <location>
        <begin position="1"/>
        <end position="18"/>
    </location>
</feature>
<evidence type="ECO:0000256" key="1">
    <source>
        <dbReference type="ARBA" id="ARBA00010052"/>
    </source>
</evidence>
<evidence type="ECO:0000259" key="5">
    <source>
        <dbReference type="Pfam" id="PF01223"/>
    </source>
</evidence>
<dbReference type="Gene3D" id="3.40.570.10">
    <property type="entry name" value="Extracellular Endonuclease, subunit A"/>
    <property type="match status" value="1"/>
</dbReference>
<dbReference type="VEuPathDB" id="VectorBase:GPAI043487"/>
<evidence type="ECO:0000256" key="2">
    <source>
        <dbReference type="ARBA" id="ARBA00022722"/>
    </source>
</evidence>
<dbReference type="STRING" id="7398.A0A1B0AEW0"/>
<dbReference type="InterPro" id="IPR040255">
    <property type="entry name" value="Non-specific_endonuclease"/>
</dbReference>
<dbReference type="PANTHER" id="PTHR13966:SF17">
    <property type="entry name" value="ENDONUCLEASE-RELATED"/>
    <property type="match status" value="1"/>
</dbReference>
<name>A0A1B0AEW0_GLOPL</name>
<feature type="chain" id="PRO_5008403797" description="DNA/RNA non-specific endonuclease/pyrophosphatase/phosphodiesterase domain-containing protein" evidence="4">
    <location>
        <begin position="19"/>
        <end position="399"/>
    </location>
</feature>
<keyword evidence="4" id="KW-0732">Signal</keyword>
<reference evidence="6" key="2">
    <citation type="submission" date="2020-05" db="UniProtKB">
        <authorList>
            <consortium name="EnsemblMetazoa"/>
        </authorList>
    </citation>
    <scope>IDENTIFICATION</scope>
    <source>
        <strain evidence="6">IAEA</strain>
    </source>
</reference>
<reference evidence="7" key="1">
    <citation type="submission" date="2014-03" db="EMBL/GenBank/DDBJ databases">
        <authorList>
            <person name="Aksoy S."/>
            <person name="Warren W."/>
            <person name="Wilson R.K."/>
        </authorList>
    </citation>
    <scope>NUCLEOTIDE SEQUENCE [LARGE SCALE GENOMIC DNA]</scope>
    <source>
        <strain evidence="7">IAEA</strain>
    </source>
</reference>
<dbReference type="InterPro" id="IPR044929">
    <property type="entry name" value="DNA/RNA_non-sp_Endonuclease_sf"/>
</dbReference>
<dbReference type="GO" id="GO:0005743">
    <property type="term" value="C:mitochondrial inner membrane"/>
    <property type="evidence" value="ECO:0007669"/>
    <property type="project" value="TreeGrafter"/>
</dbReference>
<dbReference type="GO" id="GO:0004521">
    <property type="term" value="F:RNA endonuclease activity"/>
    <property type="evidence" value="ECO:0007669"/>
    <property type="project" value="TreeGrafter"/>
</dbReference>
<dbReference type="InterPro" id="IPR001604">
    <property type="entry name" value="Endo_G_ENPP1-like_dom"/>
</dbReference>
<protein>
    <recommendedName>
        <fullName evidence="5">DNA/RNA non-specific endonuclease/pyrophosphatase/phosphodiesterase domain-containing protein</fullName>
    </recommendedName>
</protein>
<dbReference type="Pfam" id="PF01223">
    <property type="entry name" value="Endonuclease_NS"/>
    <property type="match status" value="1"/>
</dbReference>
<keyword evidence="3" id="KW-0378">Hydrolase</keyword>
<evidence type="ECO:0000256" key="3">
    <source>
        <dbReference type="ARBA" id="ARBA00022759"/>
    </source>
</evidence>
<dbReference type="GO" id="GO:0005634">
    <property type="term" value="C:nucleus"/>
    <property type="evidence" value="ECO:0007669"/>
    <property type="project" value="TreeGrafter"/>
</dbReference>
<dbReference type="GO" id="GO:0003676">
    <property type="term" value="F:nucleic acid binding"/>
    <property type="evidence" value="ECO:0007669"/>
    <property type="project" value="InterPro"/>
</dbReference>
<dbReference type="EnsemblMetazoa" id="GPAI043487-RA">
    <property type="protein sequence ID" value="GPAI043487-PA"/>
    <property type="gene ID" value="GPAI043487"/>
</dbReference>
<evidence type="ECO:0000313" key="7">
    <source>
        <dbReference type="Proteomes" id="UP000092445"/>
    </source>
</evidence>
<dbReference type="GO" id="GO:0000014">
    <property type="term" value="F:single-stranded DNA endodeoxyribonuclease activity"/>
    <property type="evidence" value="ECO:0007669"/>
    <property type="project" value="TreeGrafter"/>
</dbReference>
<dbReference type="InterPro" id="IPR044925">
    <property type="entry name" value="His-Me_finger_sf"/>
</dbReference>
<organism evidence="6 7">
    <name type="scientific">Glossina pallidipes</name>
    <name type="common">Tsetse fly</name>
    <dbReference type="NCBI Taxonomy" id="7398"/>
    <lineage>
        <taxon>Eukaryota</taxon>
        <taxon>Metazoa</taxon>
        <taxon>Ecdysozoa</taxon>
        <taxon>Arthropoda</taxon>
        <taxon>Hexapoda</taxon>
        <taxon>Insecta</taxon>
        <taxon>Pterygota</taxon>
        <taxon>Neoptera</taxon>
        <taxon>Endopterygota</taxon>
        <taxon>Diptera</taxon>
        <taxon>Brachycera</taxon>
        <taxon>Muscomorpha</taxon>
        <taxon>Hippoboscoidea</taxon>
        <taxon>Glossinidae</taxon>
        <taxon>Glossina</taxon>
    </lineage>
</organism>
<feature type="domain" description="DNA/RNA non-specific endonuclease/pyrophosphatase/phosphodiesterase" evidence="5">
    <location>
        <begin position="142"/>
        <end position="374"/>
    </location>
</feature>
<comment type="similarity">
    <text evidence="1">Belongs to the DNA/RNA non-specific endonuclease family.</text>
</comment>
<dbReference type="GO" id="GO:0006309">
    <property type="term" value="P:apoptotic DNA fragmentation"/>
    <property type="evidence" value="ECO:0007669"/>
    <property type="project" value="TreeGrafter"/>
</dbReference>
<evidence type="ECO:0000256" key="4">
    <source>
        <dbReference type="SAM" id="SignalP"/>
    </source>
</evidence>
<keyword evidence="2" id="KW-0540">Nuclease</keyword>
<dbReference type="SUPFAM" id="SSF54060">
    <property type="entry name" value="His-Me finger endonucleases"/>
    <property type="match status" value="1"/>
</dbReference>